<organism evidence="10 11">
    <name type="scientific">Acanthopleuribacter pedis</name>
    <dbReference type="NCBI Taxonomy" id="442870"/>
    <lineage>
        <taxon>Bacteria</taxon>
        <taxon>Pseudomonadati</taxon>
        <taxon>Acidobacteriota</taxon>
        <taxon>Holophagae</taxon>
        <taxon>Acanthopleuribacterales</taxon>
        <taxon>Acanthopleuribacteraceae</taxon>
        <taxon>Acanthopleuribacter</taxon>
    </lineage>
</organism>
<keyword evidence="11" id="KW-1185">Reference proteome</keyword>
<dbReference type="PIRSF" id="PIRSF000232">
    <property type="entry name" value="YdjA"/>
    <property type="match status" value="1"/>
</dbReference>
<evidence type="ECO:0000256" key="5">
    <source>
        <dbReference type="ARBA" id="ARBA00023002"/>
    </source>
</evidence>
<comment type="similarity">
    <text evidence="1 7">Belongs to the nitroreductase family.</text>
</comment>
<dbReference type="InterPro" id="IPR029479">
    <property type="entry name" value="Nitroreductase"/>
</dbReference>
<comment type="caution">
    <text evidence="10">The sequence shown here is derived from an EMBL/GenBank/DDBJ whole genome shotgun (WGS) entry which is preliminary data.</text>
</comment>
<evidence type="ECO:0000256" key="2">
    <source>
        <dbReference type="ARBA" id="ARBA00022630"/>
    </source>
</evidence>
<dbReference type="EC" id="1.-.-.-" evidence="7"/>
<dbReference type="RefSeq" id="WP_207856107.1">
    <property type="nucleotide sequence ID" value="NZ_JAFREP010000001.1"/>
</dbReference>
<keyword evidence="2 7" id="KW-0285">Flavoprotein</keyword>
<dbReference type="PANTHER" id="PTHR43821:SF1">
    <property type="entry name" value="NAD(P)H NITROREDUCTASE YDJA-RELATED"/>
    <property type="match status" value="1"/>
</dbReference>
<dbReference type="GO" id="GO:0016491">
    <property type="term" value="F:oxidoreductase activity"/>
    <property type="evidence" value="ECO:0007669"/>
    <property type="project" value="UniProtKB-UniRule"/>
</dbReference>
<dbReference type="EMBL" id="JAFREP010000001">
    <property type="protein sequence ID" value="MBO1316870.1"/>
    <property type="molecule type" value="Genomic_DNA"/>
</dbReference>
<dbReference type="CDD" id="cd02135">
    <property type="entry name" value="YdjA-like"/>
    <property type="match status" value="1"/>
</dbReference>
<dbReference type="InterPro" id="IPR000415">
    <property type="entry name" value="Nitroreductase-like"/>
</dbReference>
<proteinExistence type="inferred from homology"/>
<evidence type="ECO:0000256" key="1">
    <source>
        <dbReference type="ARBA" id="ARBA00007118"/>
    </source>
</evidence>
<reference evidence="10" key="1">
    <citation type="submission" date="2021-03" db="EMBL/GenBank/DDBJ databases">
        <authorList>
            <person name="Wang G."/>
        </authorList>
    </citation>
    <scope>NUCLEOTIDE SEQUENCE</scope>
    <source>
        <strain evidence="10">KCTC 12899</strain>
    </source>
</reference>
<protein>
    <recommendedName>
        <fullName evidence="7">Putative NAD(P)H nitroreductase</fullName>
        <ecNumber evidence="7">1.-.-.-</ecNumber>
    </recommendedName>
</protein>
<dbReference type="AlphaFoldDB" id="A0A8J7QEI5"/>
<gene>
    <name evidence="10" type="ORF">J3U88_00260</name>
</gene>
<keyword evidence="6 7" id="KW-0520">NAD</keyword>
<dbReference type="InterPro" id="IPR052530">
    <property type="entry name" value="NAD(P)H_nitroreductase"/>
</dbReference>
<evidence type="ECO:0000256" key="3">
    <source>
        <dbReference type="ARBA" id="ARBA00022643"/>
    </source>
</evidence>
<dbReference type="Proteomes" id="UP000664417">
    <property type="component" value="Unassembled WGS sequence"/>
</dbReference>
<evidence type="ECO:0000259" key="9">
    <source>
        <dbReference type="Pfam" id="PF00881"/>
    </source>
</evidence>
<evidence type="ECO:0000256" key="8">
    <source>
        <dbReference type="PIRSR" id="PIRSR000232-1"/>
    </source>
</evidence>
<keyword evidence="5 7" id="KW-0560">Oxidoreductase</keyword>
<dbReference type="InterPro" id="IPR026021">
    <property type="entry name" value="YdjA-like"/>
</dbReference>
<feature type="binding site" description="in other chain" evidence="8">
    <location>
        <begin position="19"/>
        <end position="21"/>
    </location>
    <ligand>
        <name>FMN</name>
        <dbReference type="ChEBI" id="CHEBI:58210"/>
        <note>ligand shared between dimeric partners</note>
    </ligand>
</feature>
<keyword evidence="3 7" id="KW-0288">FMN</keyword>
<evidence type="ECO:0000256" key="7">
    <source>
        <dbReference type="PIRNR" id="PIRNR000232"/>
    </source>
</evidence>
<dbReference type="PANTHER" id="PTHR43821">
    <property type="entry name" value="NAD(P)H NITROREDUCTASE YDJA-RELATED"/>
    <property type="match status" value="1"/>
</dbReference>
<name>A0A8J7QEI5_9BACT</name>
<keyword evidence="4 7" id="KW-0521">NADP</keyword>
<feature type="domain" description="Nitroreductase" evidence="9">
    <location>
        <begin position="28"/>
        <end position="177"/>
    </location>
</feature>
<evidence type="ECO:0000256" key="6">
    <source>
        <dbReference type="ARBA" id="ARBA00023027"/>
    </source>
</evidence>
<dbReference type="SUPFAM" id="SSF55469">
    <property type="entry name" value="FMN-dependent nitroreductase-like"/>
    <property type="match status" value="1"/>
</dbReference>
<dbReference type="Gene3D" id="3.40.109.10">
    <property type="entry name" value="NADH Oxidase"/>
    <property type="match status" value="1"/>
</dbReference>
<feature type="binding site" evidence="8">
    <location>
        <position position="50"/>
    </location>
    <ligand>
        <name>FMN</name>
        <dbReference type="ChEBI" id="CHEBI:58210"/>
        <note>ligand shared between dimeric partners</note>
    </ligand>
</feature>
<dbReference type="Pfam" id="PF00881">
    <property type="entry name" value="Nitroreductase"/>
    <property type="match status" value="1"/>
</dbReference>
<evidence type="ECO:0000313" key="11">
    <source>
        <dbReference type="Proteomes" id="UP000664417"/>
    </source>
</evidence>
<evidence type="ECO:0000313" key="10">
    <source>
        <dbReference type="EMBL" id="MBO1316870.1"/>
    </source>
</evidence>
<feature type="binding site" description="in other chain" evidence="8">
    <location>
        <begin position="146"/>
        <end position="148"/>
    </location>
    <ligand>
        <name>FMN</name>
        <dbReference type="ChEBI" id="CHEBI:58210"/>
        <note>ligand shared between dimeric partners</note>
    </ligand>
</feature>
<accession>A0A8J7QEI5</accession>
<comment type="cofactor">
    <cofactor evidence="8">
        <name>FMN</name>
        <dbReference type="ChEBI" id="CHEBI:58210"/>
    </cofactor>
    <text evidence="8">Binds 1 FMN per subunit.</text>
</comment>
<sequence length="197" mass="22170">MIADHQDYAKHVLNAIHHRRSLPSASMKPDPLKEEHLAAILEAANQAPSHRHTEPWRFRIYQSEAARDDLGQGLAKVYQSFAGPSFFEAKFKKTRLRPTLVPVVIAVICSPGEKANLPLYEEILAVGCAVQNMHLAAHALGVGMIWSTPGYYDHPELRELMEMAENSHFMGLLYLGYPACPFPTSKRRPLSEKTVWL</sequence>
<evidence type="ECO:0000256" key="4">
    <source>
        <dbReference type="ARBA" id="ARBA00022857"/>
    </source>
</evidence>